<protein>
    <submittedName>
        <fullName evidence="1">Uncharacterized protein</fullName>
    </submittedName>
</protein>
<organism evidence="1 2">
    <name type="scientific">Pistacia atlantica</name>
    <dbReference type="NCBI Taxonomy" id="434234"/>
    <lineage>
        <taxon>Eukaryota</taxon>
        <taxon>Viridiplantae</taxon>
        <taxon>Streptophyta</taxon>
        <taxon>Embryophyta</taxon>
        <taxon>Tracheophyta</taxon>
        <taxon>Spermatophyta</taxon>
        <taxon>Magnoliopsida</taxon>
        <taxon>eudicotyledons</taxon>
        <taxon>Gunneridae</taxon>
        <taxon>Pentapetalae</taxon>
        <taxon>rosids</taxon>
        <taxon>malvids</taxon>
        <taxon>Sapindales</taxon>
        <taxon>Anacardiaceae</taxon>
        <taxon>Pistacia</taxon>
    </lineage>
</organism>
<comment type="caution">
    <text evidence="1">The sequence shown here is derived from an EMBL/GenBank/DDBJ whole genome shotgun (WGS) entry which is preliminary data.</text>
</comment>
<dbReference type="EMBL" id="CM047901">
    <property type="protein sequence ID" value="KAJ0097577.1"/>
    <property type="molecule type" value="Genomic_DNA"/>
</dbReference>
<name>A0ACC1BFI3_9ROSI</name>
<gene>
    <name evidence="1" type="ORF">Patl1_28880</name>
</gene>
<evidence type="ECO:0000313" key="1">
    <source>
        <dbReference type="EMBL" id="KAJ0097577.1"/>
    </source>
</evidence>
<accession>A0ACC1BFI3</accession>
<dbReference type="Proteomes" id="UP001164250">
    <property type="component" value="Chromosome 5"/>
</dbReference>
<evidence type="ECO:0000313" key="2">
    <source>
        <dbReference type="Proteomes" id="UP001164250"/>
    </source>
</evidence>
<keyword evidence="2" id="KW-1185">Reference proteome</keyword>
<proteinExistence type="predicted"/>
<sequence>MADILVSLRSLMSSYNPPLHALIVPSEDYHQSEYVSARDKRREFVSGFTGSAGLALITMNDALLWTDGRYFLQALQELKGEWKLMRIGEDPPLEVWMADFALVNPDLGSTNLALIIWSLDFGTLFCNKNLPHDAAIGVDSWCVSIEAAQRWERAFAKKQQKLVQTSANLVDEVWKNRPPAEINPVVLHPIEFTGQSVADKLKDLREKLVHEKARGIIITALDEVAWLYNIRGSDISYSPVVQAFAIVTTNSAFLYVDNKKVSSEVSIMKYLDFVYSSLKESGIELRDYSAEMAQKEAEGQIDLIWADPRSCCYALYSKLKSDKVFMQQSPLALAKALKNPVELDGLKKAHVRDGAAVVQYFAWLDKQMQEIYGASGYFLEAEGGNKKKNSESMKLTEVTASDKLESFRASKEHFRGLSFPTISSVGPNAAIIHYSPEAETCAELDPDSIYLCDSGGQYLDGTTDITRTVHFGKPSVHEKACYTAVLKGHIALGNARFPNGTNGNTLDILARMPLWKYGLDYRHGTGHGVGSYLNVHEGPHLISFRPQAQLVPIQASMTATDEPGYYEDEKFGIRLENVLIVKEADTKFNFGDKGYLAFEHITWAPYQTKMIDLSLLTTEEIDWLNSYHSRCRDILTPYLDEYELAWLKKATEAV</sequence>
<reference evidence="2" key="1">
    <citation type="journal article" date="2023" name="G3 (Bethesda)">
        <title>Genome assembly and association tests identify interacting loci associated with vigor, precocity, and sex in interspecific pistachio rootstocks.</title>
        <authorList>
            <person name="Palmer W."/>
            <person name="Jacygrad E."/>
            <person name="Sagayaradj S."/>
            <person name="Cavanaugh K."/>
            <person name="Han R."/>
            <person name="Bertier L."/>
            <person name="Beede B."/>
            <person name="Kafkas S."/>
            <person name="Golino D."/>
            <person name="Preece J."/>
            <person name="Michelmore R."/>
        </authorList>
    </citation>
    <scope>NUCLEOTIDE SEQUENCE [LARGE SCALE GENOMIC DNA]</scope>
</reference>